<dbReference type="InParanoid" id="A0A1Q3CTG8"/>
<dbReference type="AlphaFoldDB" id="A0A1Q3CTG8"/>
<name>A0A1Q3CTG8_CEPFO</name>
<accession>A0A1Q3CTG8</accession>
<dbReference type="EMBL" id="BDDD01002897">
    <property type="protein sequence ID" value="GAV83462.1"/>
    <property type="molecule type" value="Genomic_DNA"/>
</dbReference>
<evidence type="ECO:0000313" key="2">
    <source>
        <dbReference type="EMBL" id="GAV83462.1"/>
    </source>
</evidence>
<keyword evidence="3" id="KW-1185">Reference proteome</keyword>
<evidence type="ECO:0000259" key="1">
    <source>
        <dbReference type="Pfam" id="PF22936"/>
    </source>
</evidence>
<dbReference type="Pfam" id="PF22936">
    <property type="entry name" value="Pol_BBD"/>
    <property type="match status" value="1"/>
</dbReference>
<proteinExistence type="predicted"/>
<comment type="caution">
    <text evidence="2">The sequence shown here is derived from an EMBL/GenBank/DDBJ whole genome shotgun (WGS) entry which is preliminary data.</text>
</comment>
<dbReference type="OrthoDB" id="1736601at2759"/>
<reference evidence="3" key="1">
    <citation type="submission" date="2016-04" db="EMBL/GenBank/DDBJ databases">
        <title>Cephalotus genome sequencing.</title>
        <authorList>
            <person name="Fukushima K."/>
            <person name="Hasebe M."/>
            <person name="Fang X."/>
        </authorList>
    </citation>
    <scope>NUCLEOTIDE SEQUENCE [LARGE SCALE GENOMIC DNA]</scope>
    <source>
        <strain evidence="3">cv. St1</strain>
    </source>
</reference>
<dbReference type="Proteomes" id="UP000187406">
    <property type="component" value="Unassembled WGS sequence"/>
</dbReference>
<dbReference type="InterPro" id="IPR054722">
    <property type="entry name" value="PolX-like_BBD"/>
</dbReference>
<feature type="domain" description="Retrovirus-related Pol polyprotein from transposon TNT 1-94-like beta-barrel" evidence="1">
    <location>
        <begin position="2"/>
        <end position="29"/>
    </location>
</feature>
<sequence length="101" mass="11310">MFDGVVRTLADVQHVPNLRKNLISLGTLDLRWCKVIIEGGGMRVTKEALVILQGMMIEKLYRLVGTVQTCGGFVRSWVSATVEGRGYEMVRVEVGCRLEKK</sequence>
<protein>
    <recommendedName>
        <fullName evidence="1">Retrovirus-related Pol polyprotein from transposon TNT 1-94-like beta-barrel domain-containing protein</fullName>
    </recommendedName>
</protein>
<evidence type="ECO:0000313" key="3">
    <source>
        <dbReference type="Proteomes" id="UP000187406"/>
    </source>
</evidence>
<organism evidence="2 3">
    <name type="scientific">Cephalotus follicularis</name>
    <name type="common">Albany pitcher plant</name>
    <dbReference type="NCBI Taxonomy" id="3775"/>
    <lineage>
        <taxon>Eukaryota</taxon>
        <taxon>Viridiplantae</taxon>
        <taxon>Streptophyta</taxon>
        <taxon>Embryophyta</taxon>
        <taxon>Tracheophyta</taxon>
        <taxon>Spermatophyta</taxon>
        <taxon>Magnoliopsida</taxon>
        <taxon>eudicotyledons</taxon>
        <taxon>Gunneridae</taxon>
        <taxon>Pentapetalae</taxon>
        <taxon>rosids</taxon>
        <taxon>fabids</taxon>
        <taxon>Oxalidales</taxon>
        <taxon>Cephalotaceae</taxon>
        <taxon>Cephalotus</taxon>
    </lineage>
</organism>
<gene>
    <name evidence="2" type="ORF">CFOL_v3_26909</name>
</gene>